<proteinExistence type="inferred from homology"/>
<dbReference type="InterPro" id="IPR011053">
    <property type="entry name" value="Single_hybrid_motif"/>
</dbReference>
<keyword evidence="14" id="KW-1185">Reference proteome</keyword>
<dbReference type="FunFam" id="3.30.559.10:FF:000003">
    <property type="entry name" value="Acetyltransferase component of pyruvate dehydrogenase complex"/>
    <property type="match status" value="1"/>
</dbReference>
<dbReference type="EC" id="3.7.1.3" evidence="8"/>
<keyword evidence="3 9" id="KW-0808">Transferase</keyword>
<comment type="similarity">
    <text evidence="1 9">Belongs to the 2-oxoacid dehydrogenase family.</text>
</comment>
<dbReference type="GO" id="GO:0030170">
    <property type="term" value="F:pyridoxal phosphate binding"/>
    <property type="evidence" value="ECO:0007669"/>
    <property type="project" value="UniProtKB-UniRule"/>
</dbReference>
<evidence type="ECO:0000256" key="2">
    <source>
        <dbReference type="ARBA" id="ARBA00022642"/>
    </source>
</evidence>
<dbReference type="PANTHER" id="PTHR14084">
    <property type="entry name" value="KYNURENINASE"/>
    <property type="match status" value="1"/>
</dbReference>
<dbReference type="PROSITE" id="PS00189">
    <property type="entry name" value="LIPOYL"/>
    <property type="match status" value="1"/>
</dbReference>
<dbReference type="Pfam" id="PF02817">
    <property type="entry name" value="E3_binding"/>
    <property type="match status" value="1"/>
</dbReference>
<dbReference type="InterPro" id="IPR000089">
    <property type="entry name" value="Biotin_lipoyl"/>
</dbReference>
<feature type="binding site" evidence="8">
    <location>
        <position position="334"/>
    </location>
    <ligand>
        <name>pyridoxal 5'-phosphate</name>
        <dbReference type="ChEBI" id="CHEBI:597326"/>
    </ligand>
</feature>
<feature type="binding site" evidence="8">
    <location>
        <begin position="166"/>
        <end position="169"/>
    </location>
    <ligand>
        <name>pyridoxal 5'-phosphate</name>
        <dbReference type="ChEBI" id="CHEBI:597326"/>
    </ligand>
</feature>
<feature type="compositionally biased region" description="Low complexity" evidence="10">
    <location>
        <begin position="728"/>
        <end position="742"/>
    </location>
</feature>
<dbReference type="Pfam" id="PF00198">
    <property type="entry name" value="2-oxoacid_dh"/>
    <property type="match status" value="1"/>
</dbReference>
<keyword evidence="2 8" id="KW-0662">Pyridine nucleotide biosynthesis</keyword>
<dbReference type="SUPFAM" id="SSF51230">
    <property type="entry name" value="Single hybrid motif"/>
    <property type="match status" value="1"/>
</dbReference>
<comment type="catalytic activity">
    <reaction evidence="8">
        <text>L-kynurenine + H2O = anthranilate + L-alanine + H(+)</text>
        <dbReference type="Rhea" id="RHEA:16813"/>
        <dbReference type="ChEBI" id="CHEBI:15377"/>
        <dbReference type="ChEBI" id="CHEBI:15378"/>
        <dbReference type="ChEBI" id="CHEBI:16567"/>
        <dbReference type="ChEBI" id="CHEBI:57959"/>
        <dbReference type="ChEBI" id="CHEBI:57972"/>
        <dbReference type="EC" id="3.7.1.3"/>
    </reaction>
</comment>
<evidence type="ECO:0000313" key="14">
    <source>
        <dbReference type="Proteomes" id="UP000317494"/>
    </source>
</evidence>
<dbReference type="InterPro" id="IPR006257">
    <property type="entry name" value="LAT1"/>
</dbReference>
<dbReference type="GO" id="GO:0043420">
    <property type="term" value="P:anthranilate metabolic process"/>
    <property type="evidence" value="ECO:0007669"/>
    <property type="project" value="UniProtKB-UniRule"/>
</dbReference>
<evidence type="ECO:0000259" key="11">
    <source>
        <dbReference type="PROSITE" id="PS50968"/>
    </source>
</evidence>
<evidence type="ECO:0000313" key="13">
    <source>
        <dbReference type="EMBL" id="TPX41441.1"/>
    </source>
</evidence>
<dbReference type="GO" id="GO:0045333">
    <property type="term" value="P:cellular respiration"/>
    <property type="evidence" value="ECO:0007669"/>
    <property type="project" value="UniProtKB-ARBA"/>
</dbReference>
<dbReference type="Pfam" id="PF00364">
    <property type="entry name" value="Biotin_lipoyl"/>
    <property type="match status" value="1"/>
</dbReference>
<dbReference type="NCBIfam" id="TIGR01814">
    <property type="entry name" value="kynureninase"/>
    <property type="match status" value="1"/>
</dbReference>
<comment type="similarity">
    <text evidence="8">Belongs to the kynureninase family.</text>
</comment>
<evidence type="ECO:0000256" key="9">
    <source>
        <dbReference type="RuleBase" id="RU361137"/>
    </source>
</evidence>
<comment type="function">
    <text evidence="8">Catalyzes the cleavage of L-kynurenine (L-Kyn) and L-3-hydroxykynurenine (L-3OHKyn) into anthranilic acid (AA) and 3-hydroxyanthranilic acid (3-OHAA), respectively.</text>
</comment>
<comment type="catalytic activity">
    <reaction evidence="8">
        <text>3-hydroxy-L-kynurenine + H2O = 3-hydroxyanthranilate + L-alanine + H(+)</text>
        <dbReference type="Rhea" id="RHEA:25143"/>
        <dbReference type="ChEBI" id="CHEBI:15377"/>
        <dbReference type="ChEBI" id="CHEBI:15378"/>
        <dbReference type="ChEBI" id="CHEBI:36559"/>
        <dbReference type="ChEBI" id="CHEBI:57972"/>
        <dbReference type="ChEBI" id="CHEBI:58125"/>
    </reaction>
</comment>
<dbReference type="HAMAP" id="MF_01970">
    <property type="entry name" value="Kynureninase"/>
    <property type="match status" value="1"/>
</dbReference>
<dbReference type="InterPro" id="IPR015424">
    <property type="entry name" value="PyrdxlP-dep_Trfase"/>
</dbReference>
<dbReference type="GO" id="GO:0045254">
    <property type="term" value="C:pyruvate dehydrogenase complex"/>
    <property type="evidence" value="ECO:0007669"/>
    <property type="project" value="UniProtKB-UniRule"/>
</dbReference>
<dbReference type="InterPro" id="IPR036625">
    <property type="entry name" value="E3-bd_dom_sf"/>
</dbReference>
<dbReference type="GO" id="GO:0005739">
    <property type="term" value="C:mitochondrion"/>
    <property type="evidence" value="ECO:0007669"/>
    <property type="project" value="UniProtKB-SubCell"/>
</dbReference>
<dbReference type="VEuPathDB" id="FungiDB:SeMB42_g05574"/>
<comment type="subcellular location">
    <subcellularLocation>
        <location evidence="8">Cytoplasm</location>
    </subcellularLocation>
    <subcellularLocation>
        <location evidence="9">Mitochondrion</location>
    </subcellularLocation>
</comment>
<dbReference type="STRING" id="286115.A0A507CQQ6"/>
<dbReference type="GO" id="GO:0097053">
    <property type="term" value="P:L-kynurenine catabolic process"/>
    <property type="evidence" value="ECO:0007669"/>
    <property type="project" value="UniProtKB-UniRule"/>
</dbReference>
<dbReference type="Gene3D" id="3.40.640.10">
    <property type="entry name" value="Type I PLP-dependent aspartate aminotransferase-like (Major domain)"/>
    <property type="match status" value="1"/>
</dbReference>
<dbReference type="InterPro" id="IPR004167">
    <property type="entry name" value="PSBD"/>
</dbReference>
<dbReference type="SUPFAM" id="SSF53383">
    <property type="entry name" value="PLP-dependent transferases"/>
    <property type="match status" value="1"/>
</dbReference>
<evidence type="ECO:0000256" key="1">
    <source>
        <dbReference type="ARBA" id="ARBA00007317"/>
    </source>
</evidence>
<dbReference type="InterPro" id="IPR003016">
    <property type="entry name" value="2-oxoA_DH_lipoyl-BS"/>
</dbReference>
<gene>
    <name evidence="8" type="primary">BNA5</name>
    <name evidence="13" type="ORF">SeMB42_g05574</name>
</gene>
<evidence type="ECO:0000256" key="6">
    <source>
        <dbReference type="ARBA" id="ARBA00022898"/>
    </source>
</evidence>
<comment type="function">
    <text evidence="9">The pyruvate dehydrogenase complex catalyzes the overall conversion of pyruvate to acetyl-CoA and CO(2).</text>
</comment>
<dbReference type="SMR" id="A0A507CQQ6"/>
<dbReference type="Pfam" id="PF22580">
    <property type="entry name" value="KYNU_C"/>
    <property type="match status" value="1"/>
</dbReference>
<evidence type="ECO:0000256" key="5">
    <source>
        <dbReference type="ARBA" id="ARBA00022823"/>
    </source>
</evidence>
<evidence type="ECO:0000256" key="8">
    <source>
        <dbReference type="HAMAP-Rule" id="MF_03017"/>
    </source>
</evidence>
<name>A0A507CQQ6_9FUNG</name>
<comment type="pathway">
    <text evidence="8">Cofactor biosynthesis; NAD(+) biosynthesis; quinolinate from L-kynurenine: step 2/3.</text>
</comment>
<comment type="pathway">
    <text evidence="8">Amino-acid degradation; L-kynurenine degradation; L-alanine and anthranilate from L-kynurenine: step 1/1.</text>
</comment>
<feature type="compositionally biased region" description="Polar residues" evidence="10">
    <location>
        <begin position="629"/>
        <end position="670"/>
    </location>
</feature>
<dbReference type="CDD" id="cd06849">
    <property type="entry name" value="lipoyl_domain"/>
    <property type="match status" value="1"/>
</dbReference>
<dbReference type="GO" id="GO:0019441">
    <property type="term" value="P:L-tryptophan catabolic process to kynurenine"/>
    <property type="evidence" value="ECO:0007669"/>
    <property type="project" value="TreeGrafter"/>
</dbReference>
<dbReference type="PANTHER" id="PTHR14084:SF0">
    <property type="entry name" value="KYNURENINASE"/>
    <property type="match status" value="1"/>
</dbReference>
<feature type="region of interest" description="Disordered" evidence="10">
    <location>
        <begin position="627"/>
        <end position="675"/>
    </location>
</feature>
<feature type="binding site" evidence="8">
    <location>
        <position position="276"/>
    </location>
    <ligand>
        <name>pyridoxal 5'-phosphate</name>
        <dbReference type="ChEBI" id="CHEBI:597326"/>
    </ligand>
</feature>
<feature type="region of interest" description="Disordered" evidence="10">
    <location>
        <begin position="719"/>
        <end position="742"/>
    </location>
</feature>
<comment type="catalytic activity">
    <reaction evidence="9">
        <text>N(6)-[(R)-dihydrolipoyl]-L-lysyl-[protein] + acetyl-CoA = N(6)-[(R)-S(8)-acetyldihydrolipoyl]-L-lysyl-[protein] + CoA</text>
        <dbReference type="Rhea" id="RHEA:17017"/>
        <dbReference type="Rhea" id="RHEA-COMP:10475"/>
        <dbReference type="Rhea" id="RHEA-COMP:10478"/>
        <dbReference type="ChEBI" id="CHEBI:57287"/>
        <dbReference type="ChEBI" id="CHEBI:57288"/>
        <dbReference type="ChEBI" id="CHEBI:83100"/>
        <dbReference type="ChEBI" id="CHEBI:83111"/>
        <dbReference type="EC" id="2.3.1.12"/>
    </reaction>
</comment>
<dbReference type="InterPro" id="IPR001078">
    <property type="entry name" value="2-oxoacid_DH_actylTfrase"/>
</dbReference>
<dbReference type="AlphaFoldDB" id="A0A507CQQ6"/>
<dbReference type="FunFam" id="2.40.50.100:FF:000010">
    <property type="entry name" value="Acetyltransferase component of pyruvate dehydrogenase complex"/>
    <property type="match status" value="1"/>
</dbReference>
<dbReference type="GO" id="GO:0034354">
    <property type="term" value="P:'de novo' NAD+ biosynthetic process from L-tryptophan"/>
    <property type="evidence" value="ECO:0007669"/>
    <property type="project" value="UniProtKB-UniRule"/>
</dbReference>
<dbReference type="UniPathway" id="UPA00253">
    <property type="reaction ID" value="UER00329"/>
</dbReference>
<feature type="binding site" evidence="8">
    <location>
        <position position="306"/>
    </location>
    <ligand>
        <name>pyridoxal 5'-phosphate</name>
        <dbReference type="ChEBI" id="CHEBI:597326"/>
    </ligand>
</feature>
<keyword evidence="6 8" id="KW-0663">Pyridoxal phosphate</keyword>
<comment type="caution">
    <text evidence="8">Lacks conserved residue(s) required for the propagation of feature annotation.</text>
</comment>
<comment type="cofactor">
    <cofactor evidence="8">
        <name>pyridoxal 5'-phosphate</name>
        <dbReference type="ChEBI" id="CHEBI:597326"/>
    </cofactor>
</comment>
<evidence type="ECO:0000259" key="12">
    <source>
        <dbReference type="PROSITE" id="PS51826"/>
    </source>
</evidence>
<dbReference type="GO" id="GO:0019805">
    <property type="term" value="P:quinolinate biosynthetic process"/>
    <property type="evidence" value="ECO:0007669"/>
    <property type="project" value="UniProtKB-UniRule"/>
</dbReference>
<keyword evidence="8" id="KW-0963">Cytoplasm</keyword>
<dbReference type="InterPro" id="IPR010111">
    <property type="entry name" value="Kynureninase"/>
</dbReference>
<feature type="binding site" evidence="8">
    <location>
        <position position="251"/>
    </location>
    <ligand>
        <name>pyridoxal 5'-phosphate</name>
        <dbReference type="ChEBI" id="CHEBI:597326"/>
    </ligand>
</feature>
<dbReference type="InterPro" id="IPR015422">
    <property type="entry name" value="PyrdxlP-dep_Trfase_small"/>
</dbReference>
<dbReference type="UniPathway" id="UPA00334">
    <property type="reaction ID" value="UER00455"/>
</dbReference>
<feature type="binding site" evidence="8">
    <location>
        <position position="139"/>
    </location>
    <ligand>
        <name>pyridoxal 5'-phosphate</name>
        <dbReference type="ChEBI" id="CHEBI:597326"/>
    </ligand>
</feature>
<dbReference type="Gene3D" id="4.10.320.10">
    <property type="entry name" value="E3-binding domain"/>
    <property type="match status" value="1"/>
</dbReference>
<accession>A0A507CQQ6</accession>
<dbReference type="Gene3D" id="3.90.1150.10">
    <property type="entry name" value="Aspartate Aminotransferase, domain 1"/>
    <property type="match status" value="1"/>
</dbReference>
<feature type="modified residue" description="N6-(pyridoxal phosphate)lysine" evidence="8">
    <location>
        <position position="277"/>
    </location>
</feature>
<feature type="binding site" evidence="8">
    <location>
        <position position="138"/>
    </location>
    <ligand>
        <name>pyridoxal 5'-phosphate</name>
        <dbReference type="ChEBI" id="CHEBI:597326"/>
    </ligand>
</feature>
<evidence type="ECO:0000256" key="3">
    <source>
        <dbReference type="ARBA" id="ARBA00022679"/>
    </source>
</evidence>
<protein>
    <recommendedName>
        <fullName evidence="8">Kynureninase</fullName>
        <ecNumber evidence="8">3.7.1.3</ecNumber>
    </recommendedName>
    <alternativeName>
        <fullName evidence="8">Biosynthesis of nicotinic acid protein 5</fullName>
    </alternativeName>
    <alternativeName>
        <fullName evidence="8">L-kynurenine hydrolase</fullName>
    </alternativeName>
</protein>
<dbReference type="InterPro" id="IPR023213">
    <property type="entry name" value="CAT-like_dom_sf"/>
</dbReference>
<keyword evidence="7" id="KW-0809">Transit peptide</keyword>
<keyword evidence="9" id="KW-0012">Acyltransferase</keyword>
<dbReference type="NCBIfam" id="TIGR01349">
    <property type="entry name" value="PDHac_trf_mito"/>
    <property type="match status" value="1"/>
</dbReference>
<feature type="domain" description="Lipoyl-binding" evidence="11">
    <location>
        <begin position="534"/>
        <end position="610"/>
    </location>
</feature>
<dbReference type="GO" id="GO:0004742">
    <property type="term" value="F:dihydrolipoyllysine-residue acetyltransferase activity"/>
    <property type="evidence" value="ECO:0007669"/>
    <property type="project" value="UniProtKB-UniRule"/>
</dbReference>
<comment type="subunit">
    <text evidence="8">Homodimer.</text>
</comment>
<evidence type="ECO:0000256" key="7">
    <source>
        <dbReference type="ARBA" id="ARBA00022946"/>
    </source>
</evidence>
<dbReference type="FunFam" id="3.40.640.10:FF:000031">
    <property type="entry name" value="Kynureninase"/>
    <property type="match status" value="1"/>
</dbReference>
<dbReference type="GO" id="GO:0030429">
    <property type="term" value="F:kynureninase activity"/>
    <property type="evidence" value="ECO:0007669"/>
    <property type="project" value="UniProtKB-UniRule"/>
</dbReference>
<dbReference type="PROSITE" id="PS51826">
    <property type="entry name" value="PSBD"/>
    <property type="match status" value="1"/>
</dbReference>
<dbReference type="Gene3D" id="2.40.50.100">
    <property type="match status" value="1"/>
</dbReference>
<comment type="caution">
    <text evidence="13">The sequence shown here is derived from an EMBL/GenBank/DDBJ whole genome shotgun (WGS) entry which is preliminary data.</text>
</comment>
<organism evidence="13 14">
    <name type="scientific">Synchytrium endobioticum</name>
    <dbReference type="NCBI Taxonomy" id="286115"/>
    <lineage>
        <taxon>Eukaryota</taxon>
        <taxon>Fungi</taxon>
        <taxon>Fungi incertae sedis</taxon>
        <taxon>Chytridiomycota</taxon>
        <taxon>Chytridiomycota incertae sedis</taxon>
        <taxon>Chytridiomycetes</taxon>
        <taxon>Synchytriales</taxon>
        <taxon>Synchytriaceae</taxon>
        <taxon>Synchytrium</taxon>
    </lineage>
</organism>
<keyword evidence="4 8" id="KW-0378">Hydrolase</keyword>
<dbReference type="Gene3D" id="3.30.559.10">
    <property type="entry name" value="Chloramphenicol acetyltransferase-like domain"/>
    <property type="match status" value="1"/>
</dbReference>
<dbReference type="EMBL" id="QEAN01000271">
    <property type="protein sequence ID" value="TPX41441.1"/>
    <property type="molecule type" value="Genomic_DNA"/>
</dbReference>
<evidence type="ECO:0000256" key="4">
    <source>
        <dbReference type="ARBA" id="ARBA00022801"/>
    </source>
</evidence>
<feature type="binding site" evidence="8">
    <location>
        <position position="254"/>
    </location>
    <ligand>
        <name>pyridoxal 5'-phosphate</name>
        <dbReference type="ChEBI" id="CHEBI:597326"/>
    </ligand>
</feature>
<dbReference type="Proteomes" id="UP000317494">
    <property type="component" value="Unassembled WGS sequence"/>
</dbReference>
<comment type="cofactor">
    <cofactor evidence="9">
        <name>(R)-lipoate</name>
        <dbReference type="ChEBI" id="CHEBI:83088"/>
    </cofactor>
    <text evidence="9">Binds 1 lipoyl cofactor covalently.</text>
</comment>
<dbReference type="PROSITE" id="PS50968">
    <property type="entry name" value="BIOTINYL_LIPOYL"/>
    <property type="match status" value="1"/>
</dbReference>
<dbReference type="SUPFAM" id="SSF52777">
    <property type="entry name" value="CoA-dependent acyltransferases"/>
    <property type="match status" value="1"/>
</dbReference>
<dbReference type="InterPro" id="IPR015421">
    <property type="entry name" value="PyrdxlP-dep_Trfase_major"/>
</dbReference>
<feature type="domain" description="Peripheral subunit-binding (PSBD)" evidence="12">
    <location>
        <begin position="682"/>
        <end position="719"/>
    </location>
</feature>
<keyword evidence="5 9" id="KW-0450">Lipoyl</keyword>
<sequence length="977" mass="106764">MDEGVQTISSLVQESGLDPMSPQFAAMLDESDRLRHIRDDFCIPKKRGIIPADSPGKDNPAVLLEDCVYLCGSSLGLQPKRTKELINQELEVWADRGVNGHFDHPYGRPWALIDDLVTKTSANIVGAKESEIAIMNSLTANIHFMMISFYRPSPARYKVLMEPNAFPSDHFAIESQIRFHGYDPATSMVTVDMQPGEHILHMENILEAIEAHGDSVALILFGGVQYYTGQLFDIAIITKAGHAKGCSVGFDLAHAVGNVPLLLHDWNVDFACWCTYKYLNAGAGSIGGIFVHEKHNTSNMPRLLGWWGTDPSSKFEMSHDFRGVAGARQYRLSNPSVLTTIALMGSLSVFDKTSMMELRKKSVLLTGYLEYLLDNLASPHLNIITPRNFSQRGCQLSVLIQGKDVMRVFHALLQHGIVCDERKPEVIRISPVPLYNTFEDVRRCVEVLSEVLSNDIGERADNGCSNDTRNALTLAVRTSSKTLEALTVGTARLSLPDISITHKQRIHYARHVKPQVSPYQLYQKRGYASDYPPHTVINMPALSPTMTMGNLGQWQKKIGDQISAGDVLVEIETDKAQMDFECQDEGFLAKIFVGGGEKDVPVNKPIAVLVENKSDINSFALFQPEGGDQATSLAPPTGEVTLSKSEPRSTPSEQLKESTPSASPQQQQEVASGPHKVNDRVFASPAAKFIAATKGIPLEKVIGTGPGGRILKSDVESYVPSPTASETPAQKAASSPKTASPALAPGAGYVDIPLSNVRKVIANRLQQSKQSIPHYYETMECQVDEVLKLREKLNSDANGKFKLSINDFVVKAASLALKDVPDVNSAWQDSFIRQFTSADIAVAVATENGLITPIIPAVEAKGLANISNTMKELASRARANKLSPHEYQGGTFTISNLGMYGINHFTAIINPPHAAILAVGSTDKKLISDASSEKGFSVVTVMNVTISADHRVIDGAVSAQWLQRFKSYIENPMTMLL</sequence>
<evidence type="ECO:0000256" key="10">
    <source>
        <dbReference type="SAM" id="MobiDB-lite"/>
    </source>
</evidence>
<dbReference type="SUPFAM" id="SSF47005">
    <property type="entry name" value="Peripheral subunit-binding domain of 2-oxo acid dehydrogenase complex"/>
    <property type="match status" value="1"/>
</dbReference>
<reference evidence="13 14" key="1">
    <citation type="journal article" date="2019" name="Sci. Rep.">
        <title>Comparative genomics of chytrid fungi reveal insights into the obligate biotrophic and pathogenic lifestyle of Synchytrium endobioticum.</title>
        <authorList>
            <person name="van de Vossenberg B.T.L.H."/>
            <person name="Warris S."/>
            <person name="Nguyen H.D.T."/>
            <person name="van Gent-Pelzer M.P.E."/>
            <person name="Joly D.L."/>
            <person name="van de Geest H.C."/>
            <person name="Bonants P.J.M."/>
            <person name="Smith D.S."/>
            <person name="Levesque C.A."/>
            <person name="van der Lee T.A.J."/>
        </authorList>
    </citation>
    <scope>NUCLEOTIDE SEQUENCE [LARGE SCALE GENOMIC DNA]</scope>
    <source>
        <strain evidence="13 14">MB42</strain>
    </source>
</reference>